<keyword evidence="9" id="KW-0472">Membrane</keyword>
<keyword evidence="7" id="KW-0915">Sodium</keyword>
<dbReference type="GO" id="GO:0005886">
    <property type="term" value="C:plasma membrane"/>
    <property type="evidence" value="ECO:0007669"/>
    <property type="project" value="TreeGrafter"/>
</dbReference>
<dbReference type="Proteomes" id="UP000494040">
    <property type="component" value="Unassembled WGS sequence"/>
</dbReference>
<keyword evidence="11 12" id="KW-0407">Ion channel</keyword>
<dbReference type="Pfam" id="PF00858">
    <property type="entry name" value="ASC"/>
    <property type="match status" value="1"/>
</dbReference>
<keyword evidence="5 12" id="KW-0812">Transmembrane</keyword>
<dbReference type="OMA" id="ETVLWGM"/>
<evidence type="ECO:0000256" key="11">
    <source>
        <dbReference type="ARBA" id="ARBA00023303"/>
    </source>
</evidence>
<evidence type="ECO:0000313" key="13">
    <source>
        <dbReference type="EnsemblMetazoa" id="XP_014249227.1"/>
    </source>
</evidence>
<organism evidence="13 14">
    <name type="scientific">Cimex lectularius</name>
    <name type="common">Bed bug</name>
    <name type="synonym">Acanthia lectularia</name>
    <dbReference type="NCBI Taxonomy" id="79782"/>
    <lineage>
        <taxon>Eukaryota</taxon>
        <taxon>Metazoa</taxon>
        <taxon>Ecdysozoa</taxon>
        <taxon>Arthropoda</taxon>
        <taxon>Hexapoda</taxon>
        <taxon>Insecta</taxon>
        <taxon>Pterygota</taxon>
        <taxon>Neoptera</taxon>
        <taxon>Paraneoptera</taxon>
        <taxon>Hemiptera</taxon>
        <taxon>Heteroptera</taxon>
        <taxon>Panheteroptera</taxon>
        <taxon>Cimicomorpha</taxon>
        <taxon>Cimicidae</taxon>
        <taxon>Cimex</taxon>
    </lineage>
</organism>
<evidence type="ECO:0000256" key="1">
    <source>
        <dbReference type="ARBA" id="ARBA00004141"/>
    </source>
</evidence>
<comment type="subcellular location">
    <subcellularLocation>
        <location evidence="1">Membrane</location>
        <topology evidence="1">Multi-pass membrane protein</topology>
    </subcellularLocation>
</comment>
<evidence type="ECO:0000256" key="8">
    <source>
        <dbReference type="ARBA" id="ARBA00023065"/>
    </source>
</evidence>
<name>A0A8I6RMF6_CIMLE</name>
<reference evidence="13" key="1">
    <citation type="submission" date="2022-01" db="UniProtKB">
        <authorList>
            <consortium name="EnsemblMetazoa"/>
        </authorList>
    </citation>
    <scope>IDENTIFICATION</scope>
</reference>
<evidence type="ECO:0000256" key="4">
    <source>
        <dbReference type="ARBA" id="ARBA00022461"/>
    </source>
</evidence>
<keyword evidence="14" id="KW-1185">Reference proteome</keyword>
<dbReference type="InterPro" id="IPR001873">
    <property type="entry name" value="ENaC"/>
</dbReference>
<dbReference type="PANTHER" id="PTHR11690">
    <property type="entry name" value="AMILORIDE-SENSITIVE SODIUM CHANNEL-RELATED"/>
    <property type="match status" value="1"/>
</dbReference>
<dbReference type="GeneID" id="106666496"/>
<sequence length="381" mass="44309">MIWKITRLSIATVFILYLSKNVLNGVLKDYIYYDLETNYLHWSSKLPAISVCLRFNHNRNSFDNDSRNFLRNLLNPSKLHCRNCDRGRKLIQEMNTSVPNLVEQLITPCETLLTNCMWNDKRFRCCSRFRKLVTRRGICYSANSELIGGTEVFEVSFFAKEADIKFEVTEPVKVYMHEVRDVSPRGGFLLNLGQKLNVLFKSRETIAELETKSIDFELRNCVVQGERWKGVYSRSICKNRCQAKAQTLVCNCSHHLLRQDLSQACDLDGLQCLDDNSRKIKSEMSSFCDCGEACDEIMPKIISKKLSRYKGHNGKANFVLSFPPTERLIMKSKTNNLERLVALACISRWLTNLSLMDLFRLFMDNLFKRKERSFEDKSILY</sequence>
<keyword evidence="8 12" id="KW-0406">Ion transport</keyword>
<keyword evidence="3 12" id="KW-0813">Transport</keyword>
<evidence type="ECO:0000256" key="2">
    <source>
        <dbReference type="ARBA" id="ARBA00007193"/>
    </source>
</evidence>
<evidence type="ECO:0000256" key="3">
    <source>
        <dbReference type="ARBA" id="ARBA00022448"/>
    </source>
</evidence>
<evidence type="ECO:0000256" key="5">
    <source>
        <dbReference type="ARBA" id="ARBA00022692"/>
    </source>
</evidence>
<dbReference type="AlphaFoldDB" id="A0A8I6RMF6"/>
<keyword evidence="6" id="KW-1133">Transmembrane helix</keyword>
<dbReference type="KEGG" id="clec:106666496"/>
<evidence type="ECO:0000256" key="9">
    <source>
        <dbReference type="ARBA" id="ARBA00023136"/>
    </source>
</evidence>
<evidence type="ECO:0000256" key="10">
    <source>
        <dbReference type="ARBA" id="ARBA00023201"/>
    </source>
</evidence>
<dbReference type="PANTHER" id="PTHR11690:SF184">
    <property type="entry name" value="PICKPOCKET 31"/>
    <property type="match status" value="1"/>
</dbReference>
<keyword evidence="10 12" id="KW-0739">Sodium transport</keyword>
<evidence type="ECO:0000256" key="6">
    <source>
        <dbReference type="ARBA" id="ARBA00022989"/>
    </source>
</evidence>
<dbReference type="RefSeq" id="XP_014249227.1">
    <property type="nucleotide sequence ID" value="XM_014393741.2"/>
</dbReference>
<proteinExistence type="inferred from homology"/>
<dbReference type="GO" id="GO:0015280">
    <property type="term" value="F:ligand-gated sodium channel activity"/>
    <property type="evidence" value="ECO:0007669"/>
    <property type="project" value="TreeGrafter"/>
</dbReference>
<accession>A0A8I6RMF6</accession>
<keyword evidence="4 12" id="KW-0894">Sodium channel</keyword>
<comment type="similarity">
    <text evidence="2 12">Belongs to the amiloride-sensitive sodium channel (TC 1.A.6) family.</text>
</comment>
<dbReference type="OrthoDB" id="6625303at2759"/>
<dbReference type="EnsemblMetazoa" id="XM_014393741.2">
    <property type="protein sequence ID" value="XP_014249227.1"/>
    <property type="gene ID" value="LOC106666496"/>
</dbReference>
<evidence type="ECO:0000313" key="14">
    <source>
        <dbReference type="Proteomes" id="UP000494040"/>
    </source>
</evidence>
<evidence type="ECO:0000256" key="12">
    <source>
        <dbReference type="RuleBase" id="RU000679"/>
    </source>
</evidence>
<dbReference type="Gene3D" id="2.60.470.10">
    <property type="entry name" value="Acid-sensing ion channels like domains"/>
    <property type="match status" value="1"/>
</dbReference>
<protein>
    <submittedName>
        <fullName evidence="13">Uncharacterized protein</fullName>
    </submittedName>
</protein>
<evidence type="ECO:0000256" key="7">
    <source>
        <dbReference type="ARBA" id="ARBA00023053"/>
    </source>
</evidence>